<accession>A0A9W9SY90</accession>
<reference evidence="2" key="1">
    <citation type="submission" date="2022-11" db="EMBL/GenBank/DDBJ databases">
        <authorList>
            <person name="Petersen C."/>
        </authorList>
    </citation>
    <scope>NUCLEOTIDE SEQUENCE</scope>
    <source>
        <strain evidence="2">IBT 20477</strain>
    </source>
</reference>
<feature type="compositionally biased region" description="Polar residues" evidence="1">
    <location>
        <begin position="384"/>
        <end position="397"/>
    </location>
</feature>
<feature type="compositionally biased region" description="Basic and acidic residues" evidence="1">
    <location>
        <begin position="270"/>
        <end position="291"/>
    </location>
</feature>
<feature type="compositionally biased region" description="Polar residues" evidence="1">
    <location>
        <begin position="562"/>
        <end position="575"/>
    </location>
</feature>
<feature type="compositionally biased region" description="Low complexity" evidence="1">
    <location>
        <begin position="866"/>
        <end position="877"/>
    </location>
</feature>
<evidence type="ECO:0000313" key="3">
    <source>
        <dbReference type="Proteomes" id="UP001150942"/>
    </source>
</evidence>
<proteinExistence type="predicted"/>
<organism evidence="2 3">
    <name type="scientific">Penicillium cf. viridicatum</name>
    <dbReference type="NCBI Taxonomy" id="2972119"/>
    <lineage>
        <taxon>Eukaryota</taxon>
        <taxon>Fungi</taxon>
        <taxon>Dikarya</taxon>
        <taxon>Ascomycota</taxon>
        <taxon>Pezizomycotina</taxon>
        <taxon>Eurotiomycetes</taxon>
        <taxon>Eurotiomycetidae</taxon>
        <taxon>Eurotiales</taxon>
        <taxon>Aspergillaceae</taxon>
        <taxon>Penicillium</taxon>
    </lineage>
</organism>
<evidence type="ECO:0000256" key="1">
    <source>
        <dbReference type="SAM" id="MobiDB-lite"/>
    </source>
</evidence>
<evidence type="ECO:0008006" key="4">
    <source>
        <dbReference type="Google" id="ProtNLM"/>
    </source>
</evidence>
<dbReference type="Pfam" id="PF10791">
    <property type="entry name" value="F1F0-ATPsyn_F"/>
    <property type="match status" value="1"/>
</dbReference>
<feature type="region of interest" description="Disordered" evidence="1">
    <location>
        <begin position="462"/>
        <end position="1009"/>
    </location>
</feature>
<feature type="compositionally biased region" description="Basic and acidic residues" evidence="1">
    <location>
        <begin position="664"/>
        <end position="677"/>
    </location>
</feature>
<feature type="compositionally biased region" description="Polar residues" evidence="1">
    <location>
        <begin position="1397"/>
        <end position="1406"/>
    </location>
</feature>
<feature type="compositionally biased region" description="Polar residues" evidence="1">
    <location>
        <begin position="1189"/>
        <end position="1204"/>
    </location>
</feature>
<protein>
    <recommendedName>
        <fullName evidence="4">ATP synthase subunit f, mitochondrial</fullName>
    </recommendedName>
</protein>
<dbReference type="PANTHER" id="PTHR28161">
    <property type="entry name" value="ATP SYNTHASE SUBUNIT F, MITOCHONDRIAL"/>
    <property type="match status" value="1"/>
</dbReference>
<reference evidence="2" key="2">
    <citation type="journal article" date="2023" name="IMA Fungus">
        <title>Comparative genomic study of the Penicillium genus elucidates a diverse pangenome and 15 lateral gene transfer events.</title>
        <authorList>
            <person name="Petersen C."/>
            <person name="Sorensen T."/>
            <person name="Nielsen M.R."/>
            <person name="Sondergaard T.E."/>
            <person name="Sorensen J.L."/>
            <person name="Fitzpatrick D.A."/>
            <person name="Frisvad J.C."/>
            <person name="Nielsen K.L."/>
        </authorList>
    </citation>
    <scope>NUCLEOTIDE SEQUENCE</scope>
    <source>
        <strain evidence="2">IBT 20477</strain>
    </source>
</reference>
<evidence type="ECO:0000313" key="2">
    <source>
        <dbReference type="EMBL" id="KAJ5202532.1"/>
    </source>
</evidence>
<dbReference type="Proteomes" id="UP001150942">
    <property type="component" value="Unassembled WGS sequence"/>
</dbReference>
<feature type="compositionally biased region" description="Polar residues" evidence="1">
    <location>
        <begin position="1480"/>
        <end position="1509"/>
    </location>
</feature>
<feature type="compositionally biased region" description="Low complexity" evidence="1">
    <location>
        <begin position="794"/>
        <end position="813"/>
    </location>
</feature>
<keyword evidence="3" id="KW-1185">Reference proteome</keyword>
<dbReference type="PANTHER" id="PTHR28161:SF1">
    <property type="entry name" value="ATP SYNTHASE SUBUNIT F, MITOCHONDRIAL"/>
    <property type="match status" value="1"/>
</dbReference>
<feature type="compositionally biased region" description="Basic and acidic residues" evidence="1">
    <location>
        <begin position="1229"/>
        <end position="1240"/>
    </location>
</feature>
<feature type="region of interest" description="Disordered" evidence="1">
    <location>
        <begin position="1381"/>
        <end position="1518"/>
    </location>
</feature>
<dbReference type="InterPro" id="IPR019727">
    <property type="entry name" value="ATP_synth_F0_fsu_mt_fun"/>
</dbReference>
<feature type="compositionally biased region" description="Polar residues" evidence="1">
    <location>
        <begin position="257"/>
        <end position="269"/>
    </location>
</feature>
<gene>
    <name evidence="2" type="ORF">N7449_004611</name>
</gene>
<feature type="region of interest" description="Disordered" evidence="1">
    <location>
        <begin position="1052"/>
        <end position="1087"/>
    </location>
</feature>
<feature type="region of interest" description="Disordered" evidence="1">
    <location>
        <begin position="317"/>
        <end position="355"/>
    </location>
</feature>
<feature type="compositionally biased region" description="Basic and acidic residues" evidence="1">
    <location>
        <begin position="923"/>
        <end position="943"/>
    </location>
</feature>
<dbReference type="EMBL" id="JAPQKQ010000003">
    <property type="protein sequence ID" value="KAJ5202532.1"/>
    <property type="molecule type" value="Genomic_DNA"/>
</dbReference>
<feature type="compositionally biased region" description="Polar residues" evidence="1">
    <location>
        <begin position="989"/>
        <end position="1009"/>
    </location>
</feature>
<feature type="compositionally biased region" description="Basic and acidic residues" evidence="1">
    <location>
        <begin position="765"/>
        <end position="774"/>
    </location>
</feature>
<dbReference type="GO" id="GO:0046933">
    <property type="term" value="F:proton-transporting ATP synthase activity, rotational mechanism"/>
    <property type="evidence" value="ECO:0007669"/>
    <property type="project" value="TreeGrafter"/>
</dbReference>
<comment type="caution">
    <text evidence="2">The sequence shown here is derived from an EMBL/GenBank/DDBJ whole genome shotgun (WGS) entry which is preliminary data.</text>
</comment>
<feature type="region of interest" description="Disordered" evidence="1">
    <location>
        <begin position="369"/>
        <end position="445"/>
    </location>
</feature>
<dbReference type="OrthoDB" id="5416983at2759"/>
<feature type="compositionally biased region" description="Gly residues" evidence="1">
    <location>
        <begin position="416"/>
        <end position="426"/>
    </location>
</feature>
<feature type="region of interest" description="Disordered" evidence="1">
    <location>
        <begin position="1189"/>
        <end position="1282"/>
    </location>
</feature>
<name>A0A9W9SY90_9EURO</name>
<feature type="compositionally biased region" description="Basic and acidic residues" evidence="1">
    <location>
        <begin position="634"/>
        <end position="647"/>
    </location>
</feature>
<sequence>MSYIARRGLSTLIPPKVASPNAIGAAQDAARMERVVTFYAGLPRGPAAAVKPTGLIGRYQARYFNGKNASGVPFIHAIGGILILGYSMEYYFHLLGTSLTLFFDPQLQPELTLESRIILPIFVSSTVLTHTPSLFAIIPSWDLLGCGFPKTHAPIDSAIVRSTSSPTSHGLSHQHPRELVDTIAGCDIPYIQGATSQGTSATVAILESSIVMAEQINRDVVDQTLSGGEPSPSDVPASTNDNLSAGGDAGKTEHIAMTTTSNNSNLNDQQNHEKTNTLDSRGEKATGDKDAGGSTTDNSKQGAGVVATRVLELNGLASASDGGEDTASQGGSESDASRSDGRNTTHSGSVKKPAGFKPVSFAKFSVNKVPGAPAPPKVPEKAPTSTTPLGTPQSSSRPRLVAKTTLGMRDSFSKTGAGGGKPGGSGPDPNQVWNKNRPVVPAPPKHLTDEELKQQYGIHMTSRIQEDGAVSSEAKWADIDDDEDDWAPETIEWTDGTKVNLTQPHTEPLPAPSHGEPEEKELPPVEPSIVKEPVKVASKPAISMGSRAMVLKVGANAERQARTASASSNGTNDKVPSSSTSPAPPSKSPWAALPPVERVSPVNAPVQPHQQRMPVRYPQRDDGHHAPMAPPKEIAADDFNRAWKDQSDLPQLFNPRSSQYEPVAETRRGSWRHDQHPRAPAVLQRPNDHSSGPAEPSAAFQTHRSSHQDGMGWGGRRRTSSNVSGGSGGFGRRMSVGRFDAPPRYNDARRGSQVNGLGDSAIMGHEQHHGKDETAPNGTARPAVEVGMSPVETQPSVPQAPQVPQEPQEDPVALQERIMKEKRLEARRRRIEQEEKEEAAKKERIRQRLAAMGPAPEKKAPETRNPPSLQPQLQPQPHSHPHHPPQTPSQLPIQPTHSISSPPKPPVPEPNREPKQYGMMKVHHPDSVKKLVGAHDRTSESKHLNRRVSSPHQEPHRDSAPSSTSHLKPEPHSPVQSKVSDPKLDEHGTQWQGNLTSTSPWSHPNIAVPSTSAKNLWKPFGSDRTPTLGNGIFDQPLGTFASQNPLGQLGLDSSNMPTPPKFSAPKETTDSLPSPETRHPSFEPLNPIGHPGPIGPPSTRNARAINDWNNFHENALEKESQNAKEFLKRLNERQKGAPAPPPAPVVFTETWKKTRATEDGRRVVTRVTERVVNNEDDIAKAKAAVNQQSNPLTTLDTPMDSLNVSDLGVRPAGNVSTRSSRFFPPASEQSKRQVAEKERSSPSPPPPEEVSHPVYYGDAKRPHVNLPAPKPPKPVVKLPPKAIGAPAPPPTFASMAAAPPRNVVPPSSTVLSWQDKINGLFGKTTPTQKKSVLAVTSATKEPLPVHATAVSVSIPQTKIGSQAGDGDFAVRQVNEQDEMFEDREPGSLPAVRVPNMAPQNSWSATRPSERTRGKNFKPVQAQTIQPFLVGHNDRDNHGNTRASVLLPGGSEPKAVLIQRKAGPPRGRNSNTNVRPRKGINNKSGEVSGNGNKKPTSNTVPRQQPRQRSGWSPEPPTSR</sequence>
<feature type="region of interest" description="Disordered" evidence="1">
    <location>
        <begin position="223"/>
        <end position="304"/>
    </location>
</feature>